<feature type="coiled-coil region" evidence="4">
    <location>
        <begin position="450"/>
        <end position="477"/>
    </location>
</feature>
<evidence type="ECO:0000256" key="1">
    <source>
        <dbReference type="ARBA" id="ARBA00022737"/>
    </source>
</evidence>
<proteinExistence type="predicted"/>
<dbReference type="PROSITE" id="PS50088">
    <property type="entry name" value="ANK_REPEAT"/>
    <property type="match status" value="1"/>
</dbReference>
<dbReference type="InterPro" id="IPR036770">
    <property type="entry name" value="Ankyrin_rpt-contain_sf"/>
</dbReference>
<accession>A0A9W7CPD8</accession>
<dbReference type="Proteomes" id="UP001165121">
    <property type="component" value="Unassembled WGS sequence"/>
</dbReference>
<feature type="compositionally biased region" description="Basic residues" evidence="5">
    <location>
        <begin position="820"/>
        <end position="829"/>
    </location>
</feature>
<dbReference type="GO" id="GO:0010468">
    <property type="term" value="P:regulation of gene expression"/>
    <property type="evidence" value="ECO:0007669"/>
    <property type="project" value="TreeGrafter"/>
</dbReference>
<feature type="compositionally biased region" description="Acidic residues" evidence="5">
    <location>
        <begin position="646"/>
        <end position="661"/>
    </location>
</feature>
<sequence length="1694" mass="189087">MDGFLEDHLRLDAWNAYQELSFFFPMLFYGNFSDAGSIFGGLPSHTYGENVVLPRFKLPDPQELTLATSGDAVRHFHGILARDSVVEVRDAILKARHLVNAVDDASGNTALHVASQIEEPERRLEVLTLLLSEGAATLKRENRHGLSPIQLVPDPDTRYLLSEGIFAFYSRGILKMKSMADEREDSQRFLWCMITLMSREWATEIRIPADVRTGHWHSYLIDEQWLRQKQIRFSPNSAFAPAIVRSRGFLNALKTRLCLSHHDLLLAAQSCKLPRNKPNTMKARSQRYQEWEERLEARKARASETGEYEVYARYLLASTLDTEACEQKLIPSFVGLLYSLDFSPYDVLQQAFRLEKECTAAESELWDLYQRIRAAEKSWRSLDTTTESIMERRDVGMLRLFSNDADADLFFRREIFLLEFEQFSRTKGGKSKDGLYVLQEELSLEIDSLLIRTQRKLRKAEKKVKRVQDQIDTSEQAYRRALFITPRIVEGVVITRMALEHAHLRMAMSLIKHSEVKSVVARLEYAKQVLQRELSDSNIDISGKSHFEDRPQWAADLSYDERKSLLKTEQVKYSRIFQKRAILEEAARKNTNIPLKPDAKTREPPERLHQLQKEATSKLHSLFVLNLFRSCCCWLAENIVATEEVLSEEDSDSEVDADSNEGELSGEGSRTSERKSVGVARLLSAAGAILAEGMSRRRSSVKNTRRVLESYHLGCSTKNLVDPDNETMIATYAASAELLFEEERRVVQEAAFKKSNTKKVEAVAAISERNPITGELELPPNHVVSIDAISTLAPVDIEPVAKIKEIPRNRKKEELQRAMMHKKLKHKQRASSDSDDDDSADLHQDGLPVIHGSGFHFGTFVAGDDVWTKGENSRDKPPTRGPLSKDEESIPANIESMWKRGGIKLADGTAPSIKEVLAQAHRMSSSREKLKSGNCRQTVVTKDPPELPMAEVSISESEPVSSPPGNKLRSVLDPGNTSPVNVNKNVKRRSSIVGNCRPLGRAASMSCLLPGTTSIPTSPVLVTKSESEQHLTHPPERPENVQDSQGLTEVLAVPSIQLNTRSTYNTSTQVCSGHEPSNGDPDCQLGQLDETEVPERLELLHSNHAAEATHDEKPNTNKDGKVHYMPEVKNVENHEEELVSPLQQTPIVEISPSGAPELPGECQRCNRHIEQNADGGDSRLLQNDSLATSVSAFIKWEEAVALEAFPLAVVPNNYPRQDVADDTRSSPNWEKRTNVPRVGSIRITKPQSRHEEADDQAAARYILDESTDWAETLTDDVNEVFTLHGKSIPMKKKRKRGLQKSKSTEVPMILSKQVKGIQICSVSGAEGFGIDSSDSAHIVRPISVTVVTKPAKREVEVPKPVETPVIQSTSVVTPQMASPKPFVKFEPTEDIEKDQSSTSLELKVLGLSATVITNTSKQVKQKAPEQATSSLPNLLQTTPSCCTPARYNRKRVALEAPTMSSSELALQGVRLTVPKTASSEVKAVGKSGELTGFEGMIPLSKTARERLWKEFSAEPLSTSVRDAYTILYPQTYASPDYTDHQTQQDAQTVPTNSLASQKASCQTSSHLGLRVDSTRQPHQNAMELDMKFWSAVEGYRAIGSSSLVPLDAATIAQRRQEKAKVIYDQFFCGQGAKAGCSNYRGLALAWLDMYPKEVADVRRQLTTAPKGLFNELQRTAQLQISAALATQRADEVLS</sequence>
<feature type="region of interest" description="Disordered" evidence="5">
    <location>
        <begin position="954"/>
        <end position="982"/>
    </location>
</feature>
<evidence type="ECO:0000256" key="3">
    <source>
        <dbReference type="PROSITE-ProRule" id="PRU00023"/>
    </source>
</evidence>
<evidence type="ECO:0000256" key="5">
    <source>
        <dbReference type="SAM" id="MobiDB-lite"/>
    </source>
</evidence>
<feature type="region of interest" description="Disordered" evidence="5">
    <location>
        <begin position="646"/>
        <end position="675"/>
    </location>
</feature>
<comment type="caution">
    <text evidence="6">The sequence shown here is derived from an EMBL/GenBank/DDBJ whole genome shotgun (WGS) entry which is preliminary data.</text>
</comment>
<dbReference type="InterPro" id="IPR002110">
    <property type="entry name" value="Ankyrin_rpt"/>
</dbReference>
<gene>
    <name evidence="6" type="ORF">Pfra01_000974800</name>
</gene>
<dbReference type="PANTHER" id="PTHR24124">
    <property type="entry name" value="ANKYRIN REPEAT FAMILY A"/>
    <property type="match status" value="1"/>
</dbReference>
<protein>
    <submittedName>
        <fullName evidence="6">Unnamed protein product</fullName>
    </submittedName>
</protein>
<dbReference type="PANTHER" id="PTHR24124:SF14">
    <property type="entry name" value="CHROMOSOME UNDETERMINED SCAFFOLD_25, WHOLE GENOME SHOTGUN SEQUENCE"/>
    <property type="match status" value="1"/>
</dbReference>
<feature type="compositionally biased region" description="Basic and acidic residues" evidence="5">
    <location>
        <begin position="866"/>
        <end position="888"/>
    </location>
</feature>
<feature type="compositionally biased region" description="Basic and acidic residues" evidence="5">
    <location>
        <begin position="1025"/>
        <end position="1040"/>
    </location>
</feature>
<evidence type="ECO:0000313" key="6">
    <source>
        <dbReference type="EMBL" id="GMF36085.1"/>
    </source>
</evidence>
<feature type="repeat" description="ANK" evidence="3">
    <location>
        <begin position="106"/>
        <end position="142"/>
    </location>
</feature>
<evidence type="ECO:0000256" key="4">
    <source>
        <dbReference type="SAM" id="Coils"/>
    </source>
</evidence>
<feature type="region of interest" description="Disordered" evidence="5">
    <location>
        <begin position="820"/>
        <end position="845"/>
    </location>
</feature>
<name>A0A9W7CPD8_9STRA</name>
<evidence type="ECO:0000313" key="7">
    <source>
        <dbReference type="Proteomes" id="UP001165121"/>
    </source>
</evidence>
<dbReference type="GO" id="GO:0005634">
    <property type="term" value="C:nucleus"/>
    <property type="evidence" value="ECO:0007669"/>
    <property type="project" value="TreeGrafter"/>
</dbReference>
<feature type="region of interest" description="Disordered" evidence="5">
    <location>
        <begin position="866"/>
        <end position="890"/>
    </location>
</feature>
<keyword evidence="7" id="KW-1185">Reference proteome</keyword>
<evidence type="ECO:0000256" key="2">
    <source>
        <dbReference type="ARBA" id="ARBA00023043"/>
    </source>
</evidence>
<dbReference type="OrthoDB" id="73967at2759"/>
<keyword evidence="2 3" id="KW-0040">ANK repeat</keyword>
<keyword evidence="4" id="KW-0175">Coiled coil</keyword>
<organism evidence="6 7">
    <name type="scientific">Phytophthora fragariaefolia</name>
    <dbReference type="NCBI Taxonomy" id="1490495"/>
    <lineage>
        <taxon>Eukaryota</taxon>
        <taxon>Sar</taxon>
        <taxon>Stramenopiles</taxon>
        <taxon>Oomycota</taxon>
        <taxon>Peronosporomycetes</taxon>
        <taxon>Peronosporales</taxon>
        <taxon>Peronosporaceae</taxon>
        <taxon>Phytophthora</taxon>
    </lineage>
</organism>
<dbReference type="Gene3D" id="1.25.40.20">
    <property type="entry name" value="Ankyrin repeat-containing domain"/>
    <property type="match status" value="1"/>
</dbReference>
<keyword evidence="1" id="KW-0677">Repeat</keyword>
<feature type="region of interest" description="Disordered" evidence="5">
    <location>
        <begin position="1024"/>
        <end position="1045"/>
    </location>
</feature>
<feature type="compositionally biased region" description="Low complexity" evidence="5">
    <location>
        <begin position="954"/>
        <end position="964"/>
    </location>
</feature>
<dbReference type="PROSITE" id="PS50297">
    <property type="entry name" value="ANK_REP_REGION"/>
    <property type="match status" value="1"/>
</dbReference>
<reference evidence="6" key="1">
    <citation type="submission" date="2023-04" db="EMBL/GenBank/DDBJ databases">
        <title>Phytophthora fragariaefolia NBRC 109709.</title>
        <authorList>
            <person name="Ichikawa N."/>
            <person name="Sato H."/>
            <person name="Tonouchi N."/>
        </authorList>
    </citation>
    <scope>NUCLEOTIDE SEQUENCE</scope>
    <source>
        <strain evidence="6">NBRC 109709</strain>
    </source>
</reference>
<dbReference type="EMBL" id="BSXT01000909">
    <property type="protein sequence ID" value="GMF36085.1"/>
    <property type="molecule type" value="Genomic_DNA"/>
</dbReference>